<proteinExistence type="predicted"/>
<gene>
    <name evidence="1" type="ORF">TNO020_70010</name>
</gene>
<dbReference type="RefSeq" id="WP_101918338.1">
    <property type="nucleotide sequence ID" value="NZ_OENF01000042.1"/>
</dbReference>
<sequence length="181" mass="20473">MIDQIKQKYSCCNNICHEEHLTNFYINDISNGKCITSTSVINSTCLIENTDNAKIDFIAVDSCLICDNSIEKCDVLVTKKETIWFIELKEISQEGSREQFKKRKKNYRKKATSQIASTINDFKNKGIDFSGYNVAGLICFPPYSPLSIPSNIPTTTAQIRILEFQKACGFTELNEGNFISL</sequence>
<evidence type="ECO:0000313" key="2">
    <source>
        <dbReference type="Proteomes" id="UP000234211"/>
    </source>
</evidence>
<evidence type="ECO:0000313" key="1">
    <source>
        <dbReference type="EMBL" id="SOS75705.1"/>
    </source>
</evidence>
<reference evidence="2" key="1">
    <citation type="submission" date="2017-11" db="EMBL/GenBank/DDBJ databases">
        <authorList>
            <person name="Duchaud E."/>
        </authorList>
    </citation>
    <scope>NUCLEOTIDE SEQUENCE [LARGE SCALE GENOMIC DNA]</scope>
    <source>
        <strain evidence="2">Tenacibaculum sp. TNO020</strain>
    </source>
</reference>
<dbReference type="OrthoDB" id="1365333at2"/>
<evidence type="ECO:0008006" key="3">
    <source>
        <dbReference type="Google" id="ProtNLM"/>
    </source>
</evidence>
<protein>
    <recommendedName>
        <fullName evidence="3">NERD domain-containing protein</fullName>
    </recommendedName>
</protein>
<keyword evidence="2" id="KW-1185">Reference proteome</keyword>
<dbReference type="AlphaFoldDB" id="A0A2H1YJN3"/>
<organism evidence="1 2">
    <name type="scientific">Tenacibaculum piscium</name>
    <dbReference type="NCBI Taxonomy" id="1458515"/>
    <lineage>
        <taxon>Bacteria</taxon>
        <taxon>Pseudomonadati</taxon>
        <taxon>Bacteroidota</taxon>
        <taxon>Flavobacteriia</taxon>
        <taxon>Flavobacteriales</taxon>
        <taxon>Flavobacteriaceae</taxon>
        <taxon>Tenacibaculum</taxon>
    </lineage>
</organism>
<accession>A0A2H1YJN3</accession>
<dbReference type="Proteomes" id="UP000234211">
    <property type="component" value="Unassembled WGS sequence"/>
</dbReference>
<dbReference type="EMBL" id="OENF01000042">
    <property type="protein sequence ID" value="SOS75705.1"/>
    <property type="molecule type" value="Genomic_DNA"/>
</dbReference>
<name>A0A2H1YJN3_9FLAO</name>